<keyword evidence="8" id="KW-0862">Zinc</keyword>
<feature type="transmembrane region" description="Helical" evidence="12">
    <location>
        <begin position="7"/>
        <end position="27"/>
    </location>
</feature>
<dbReference type="InterPro" id="IPR001841">
    <property type="entry name" value="Znf_RING"/>
</dbReference>
<dbReference type="Pfam" id="PF13639">
    <property type="entry name" value="zf-RING_2"/>
    <property type="match status" value="1"/>
</dbReference>
<feature type="domain" description="RING-type" evidence="13">
    <location>
        <begin position="339"/>
        <end position="380"/>
    </location>
</feature>
<dbReference type="GO" id="GO:0005829">
    <property type="term" value="C:cytosol"/>
    <property type="evidence" value="ECO:0007669"/>
    <property type="project" value="TreeGrafter"/>
</dbReference>
<dbReference type="PANTHER" id="PTHR15067:SF4">
    <property type="entry name" value="E3 UBIQUITIN-PROTEIN LIGASE RNF8"/>
    <property type="match status" value="1"/>
</dbReference>
<evidence type="ECO:0000256" key="2">
    <source>
        <dbReference type="ARBA" id="ARBA00004906"/>
    </source>
</evidence>
<comment type="pathway">
    <text evidence="2">Protein modification; protein ubiquitination.</text>
</comment>
<comment type="subcellular location">
    <subcellularLocation>
        <location evidence="1">Membrane</location>
        <topology evidence="1">Multi-pass membrane protein</topology>
    </subcellularLocation>
</comment>
<dbReference type="InterPro" id="IPR057992">
    <property type="entry name" value="TPR_SYVN1_N"/>
</dbReference>
<feature type="transmembrane region" description="Helical" evidence="12">
    <location>
        <begin position="274"/>
        <end position="296"/>
    </location>
</feature>
<evidence type="ECO:0000256" key="12">
    <source>
        <dbReference type="SAM" id="Phobius"/>
    </source>
</evidence>
<evidence type="ECO:0000313" key="14">
    <source>
        <dbReference type="EMBL" id="KAG2222203.1"/>
    </source>
</evidence>
<feature type="transmembrane region" description="Helical" evidence="12">
    <location>
        <begin position="188"/>
        <end position="210"/>
    </location>
</feature>
<dbReference type="OrthoDB" id="10251342at2759"/>
<evidence type="ECO:0000313" key="15">
    <source>
        <dbReference type="Proteomes" id="UP000646827"/>
    </source>
</evidence>
<dbReference type="PANTHER" id="PTHR15067">
    <property type="entry name" value="E3 UBIQUITIN-PROTEIN LIGASE RNF8"/>
    <property type="match status" value="1"/>
</dbReference>
<gene>
    <name evidence="14" type="ORF">INT45_014100</name>
</gene>
<dbReference type="SUPFAM" id="SSF57850">
    <property type="entry name" value="RING/U-box"/>
    <property type="match status" value="1"/>
</dbReference>
<dbReference type="GO" id="GO:0061630">
    <property type="term" value="F:ubiquitin protein ligase activity"/>
    <property type="evidence" value="ECO:0007669"/>
    <property type="project" value="TreeGrafter"/>
</dbReference>
<dbReference type="GO" id="GO:0016567">
    <property type="term" value="P:protein ubiquitination"/>
    <property type="evidence" value="ECO:0007669"/>
    <property type="project" value="TreeGrafter"/>
</dbReference>
<keyword evidence="3" id="KW-0808">Transferase</keyword>
<evidence type="ECO:0000256" key="1">
    <source>
        <dbReference type="ARBA" id="ARBA00004141"/>
    </source>
</evidence>
<keyword evidence="7" id="KW-0833">Ubl conjugation pathway</keyword>
<keyword evidence="9 12" id="KW-1133">Transmembrane helix</keyword>
<reference evidence="14 15" key="1">
    <citation type="submission" date="2020-12" db="EMBL/GenBank/DDBJ databases">
        <title>Metabolic potential, ecology and presence of endohyphal bacteria is reflected in genomic diversity of Mucoromycotina.</title>
        <authorList>
            <person name="Muszewska A."/>
            <person name="Okrasinska A."/>
            <person name="Steczkiewicz K."/>
            <person name="Drgas O."/>
            <person name="Orlowska M."/>
            <person name="Perlinska-Lenart U."/>
            <person name="Aleksandrzak-Piekarczyk T."/>
            <person name="Szatraj K."/>
            <person name="Zielenkiewicz U."/>
            <person name="Pilsyk S."/>
            <person name="Malc E."/>
            <person name="Mieczkowski P."/>
            <person name="Kruszewska J.S."/>
            <person name="Biernat P."/>
            <person name="Pawlowska J."/>
        </authorList>
    </citation>
    <scope>NUCLEOTIDE SEQUENCE [LARGE SCALE GENOMIC DNA]</scope>
    <source>
        <strain evidence="14 15">CBS 142.35</strain>
    </source>
</reference>
<protein>
    <recommendedName>
        <fullName evidence="13">RING-type domain-containing protein</fullName>
    </recommendedName>
</protein>
<dbReference type="GO" id="GO:0000151">
    <property type="term" value="C:ubiquitin ligase complex"/>
    <property type="evidence" value="ECO:0007669"/>
    <property type="project" value="TreeGrafter"/>
</dbReference>
<name>A0A8H7VMS4_9FUNG</name>
<dbReference type="Proteomes" id="UP000646827">
    <property type="component" value="Unassembled WGS sequence"/>
</dbReference>
<dbReference type="EMBL" id="JAEPRB010000089">
    <property type="protein sequence ID" value="KAG2222203.1"/>
    <property type="molecule type" value="Genomic_DNA"/>
</dbReference>
<evidence type="ECO:0000256" key="8">
    <source>
        <dbReference type="ARBA" id="ARBA00022833"/>
    </source>
</evidence>
<dbReference type="AlphaFoldDB" id="A0A8H7VMS4"/>
<keyword evidence="15" id="KW-1185">Reference proteome</keyword>
<dbReference type="Gene3D" id="3.30.40.10">
    <property type="entry name" value="Zinc/RING finger domain, C3HC4 (zinc finger)"/>
    <property type="match status" value="1"/>
</dbReference>
<evidence type="ECO:0000256" key="5">
    <source>
        <dbReference type="ARBA" id="ARBA00022723"/>
    </source>
</evidence>
<keyword evidence="4 12" id="KW-0812">Transmembrane</keyword>
<dbReference type="GO" id="GO:0008270">
    <property type="term" value="F:zinc ion binding"/>
    <property type="evidence" value="ECO:0007669"/>
    <property type="project" value="UniProtKB-KW"/>
</dbReference>
<dbReference type="GO" id="GO:0006511">
    <property type="term" value="P:ubiquitin-dependent protein catabolic process"/>
    <property type="evidence" value="ECO:0007669"/>
    <property type="project" value="TreeGrafter"/>
</dbReference>
<comment type="caution">
    <text evidence="14">The sequence shown here is derived from an EMBL/GenBank/DDBJ whole genome shotgun (WGS) entry which is preliminary data.</text>
</comment>
<evidence type="ECO:0000256" key="6">
    <source>
        <dbReference type="ARBA" id="ARBA00022771"/>
    </source>
</evidence>
<dbReference type="PROSITE" id="PS50089">
    <property type="entry name" value="ZF_RING_2"/>
    <property type="match status" value="1"/>
</dbReference>
<feature type="transmembrane region" description="Helical" evidence="12">
    <location>
        <begin position="87"/>
        <end position="114"/>
    </location>
</feature>
<evidence type="ECO:0000256" key="7">
    <source>
        <dbReference type="ARBA" id="ARBA00022786"/>
    </source>
</evidence>
<evidence type="ECO:0000256" key="11">
    <source>
        <dbReference type="PROSITE-ProRule" id="PRU00175"/>
    </source>
</evidence>
<dbReference type="FunFam" id="3.30.40.10:FF:000259">
    <property type="entry name" value="E3 ubiquitin protein ligase RIN2"/>
    <property type="match status" value="1"/>
</dbReference>
<evidence type="ECO:0000256" key="3">
    <source>
        <dbReference type="ARBA" id="ARBA00022679"/>
    </source>
</evidence>
<organism evidence="14 15">
    <name type="scientific">Circinella minor</name>
    <dbReference type="NCBI Taxonomy" id="1195481"/>
    <lineage>
        <taxon>Eukaryota</taxon>
        <taxon>Fungi</taxon>
        <taxon>Fungi incertae sedis</taxon>
        <taxon>Mucoromycota</taxon>
        <taxon>Mucoromycotina</taxon>
        <taxon>Mucoromycetes</taxon>
        <taxon>Mucorales</taxon>
        <taxon>Lichtheimiaceae</taxon>
        <taxon>Circinella</taxon>
    </lineage>
</organism>
<evidence type="ECO:0000256" key="4">
    <source>
        <dbReference type="ARBA" id="ARBA00022692"/>
    </source>
</evidence>
<dbReference type="SMART" id="SM00184">
    <property type="entry name" value="RING"/>
    <property type="match status" value="1"/>
</dbReference>
<keyword evidence="10 12" id="KW-0472">Membrane</keyword>
<proteinExistence type="predicted"/>
<feature type="transmembrane region" description="Helical" evidence="12">
    <location>
        <begin position="126"/>
        <end position="144"/>
    </location>
</feature>
<feature type="transmembrane region" description="Helical" evidence="12">
    <location>
        <begin position="150"/>
        <end position="167"/>
    </location>
</feature>
<keyword evidence="5" id="KW-0479">Metal-binding</keyword>
<sequence length="403" mass="46364">MCDLPTYVLASVVLFSAAFTVSLQSFIGSELWHSVKECYADLESSDQYLFSGLNQPSTSTFGYSRQLPCRGYVSTFFNSIETQKLSLLIHINMAVCCFVLLGKAVISIFFGTLLPLESQHLYDRMLNFLLFKVIFVGAIMDPIWIQIVRLSIWIAVLGFLRIFSLLSKDRFDHLTTMPYIPTAEYNKITLLLCCIFICNLIWYGASFYFFPDSITFLTLEFLPVALDTLQVMTKYFSQLLDQYIEQGFEGKRTINYYAELGTDMLVLGLTLLQYLQLMWMHGMSFGLVDIVLILNVRSVLRNLYRKGMVHRDRWRAMSYVKNRYANATQAELSFRNDDCAICREKMKTAKKLSCGHLFHLHCLHSWIQHHVSKPTCPTCRRPLSPPLNNNSKESNFGSPIIQS</sequence>
<dbReference type="InterPro" id="IPR013083">
    <property type="entry name" value="Znf_RING/FYVE/PHD"/>
</dbReference>
<evidence type="ECO:0000256" key="10">
    <source>
        <dbReference type="ARBA" id="ARBA00023136"/>
    </source>
</evidence>
<keyword evidence="6 11" id="KW-0863">Zinc-finger</keyword>
<dbReference type="Pfam" id="PF25563">
    <property type="entry name" value="TPR_SYVN1_N"/>
    <property type="match status" value="1"/>
</dbReference>
<accession>A0A8H7VMS4</accession>
<evidence type="ECO:0000259" key="13">
    <source>
        <dbReference type="PROSITE" id="PS50089"/>
    </source>
</evidence>
<evidence type="ECO:0000256" key="9">
    <source>
        <dbReference type="ARBA" id="ARBA00022989"/>
    </source>
</evidence>